<dbReference type="CDD" id="cd00006">
    <property type="entry name" value="PTS_IIA_man"/>
    <property type="match status" value="1"/>
</dbReference>
<dbReference type="Proteomes" id="UP001069047">
    <property type="component" value="Unassembled WGS sequence"/>
</dbReference>
<dbReference type="PANTHER" id="PTHR33799:SF1">
    <property type="entry name" value="PTS SYSTEM MANNOSE-SPECIFIC EIIAB COMPONENT-RELATED"/>
    <property type="match status" value="1"/>
</dbReference>
<dbReference type="GO" id="GO:0008982">
    <property type="term" value="F:protein-N(PI)-phosphohistidine-sugar phosphotransferase activity"/>
    <property type="evidence" value="ECO:0007669"/>
    <property type="project" value="InterPro"/>
</dbReference>
<sequence>MRKIVIASHGKLADGMKSTLDLFIPKETNITYMSAYIDNFPSIEEQIESFIENIQEGDEVIIFTDLYGGSVNQKFLEVSKNFNNFYVVAGFNVAIIIELIYSQGPMSYQKINNIIEKSRLAIRLANAKDFSSKEIIKPEESNDHNADVNNSNKSIVLRVDERLVHGQIAMVWSRELALHGIIVANDEAANNETQKMALKMAVPDGIRVLIRSVEDVIDVLKDKRANTKNLLVIVRTVQDALRLAQGANNIDYINIGNVGKSVEGKKTTLSQFVMLTDDEMNALKGLVKVHPNTCLQNLPSDEKIKAETFFK</sequence>
<evidence type="ECO:0000313" key="22">
    <source>
        <dbReference type="EMBL" id="MCY3087665.1"/>
    </source>
</evidence>
<dbReference type="RefSeq" id="WP_083300534.1">
    <property type="nucleotide sequence ID" value="NZ_CAJHLG010000003.1"/>
</dbReference>
<dbReference type="GeneID" id="86858581"/>
<dbReference type="PROSITE" id="PS51096">
    <property type="entry name" value="PTS_EIIA_TYPE_4"/>
    <property type="match status" value="1"/>
</dbReference>
<evidence type="ECO:0000256" key="15">
    <source>
        <dbReference type="ARBA" id="ARBA00023136"/>
    </source>
</evidence>
<protein>
    <recommendedName>
        <fullName evidence="6">PTS system mannose-specific EIIAB component</fullName>
        <ecNumber evidence="5">2.7.1.191</ecNumber>
    </recommendedName>
    <alternativeName>
        <fullName evidence="18">EIIAB-Man</fullName>
    </alternativeName>
    <alternativeName>
        <fullName evidence="17">EIII-Man</fullName>
    </alternativeName>
</protein>
<evidence type="ECO:0000313" key="24">
    <source>
        <dbReference type="Proteomes" id="UP000250354"/>
    </source>
</evidence>
<evidence type="ECO:0000256" key="5">
    <source>
        <dbReference type="ARBA" id="ARBA00011929"/>
    </source>
</evidence>
<evidence type="ECO:0000259" key="21">
    <source>
        <dbReference type="PROSITE" id="PS51101"/>
    </source>
</evidence>
<evidence type="ECO:0000256" key="16">
    <source>
        <dbReference type="ARBA" id="ARBA00023757"/>
    </source>
</evidence>
<evidence type="ECO:0000256" key="6">
    <source>
        <dbReference type="ARBA" id="ARBA00021685"/>
    </source>
</evidence>
<comment type="function">
    <text evidence="16">The phosphoenolpyruvate-dependent sugar phosphotransferase system (sugar PTS), a major carbohydrate active transport system, catalyzes the phosphorylation of incoming sugar substrates concomitantly with their translocation across the cell membrane. The enzyme II ManXYZ PTS system is involved in mannose transport.</text>
</comment>
<evidence type="ECO:0000313" key="23">
    <source>
        <dbReference type="EMBL" id="WWC54148.1"/>
    </source>
</evidence>
<evidence type="ECO:0000256" key="9">
    <source>
        <dbReference type="ARBA" id="ARBA00022490"/>
    </source>
</evidence>
<dbReference type="Gene3D" id="3.40.35.10">
    <property type="entry name" value="Phosphotransferase system, sorbose subfamily IIB component"/>
    <property type="match status" value="1"/>
</dbReference>
<evidence type="ECO:0000256" key="3">
    <source>
        <dbReference type="ARBA" id="ARBA00004496"/>
    </source>
</evidence>
<reference evidence="23 24" key="1">
    <citation type="journal article" date="2020" name="J. Bacteriol.">
        <title>Aerococcus urinae Isolated from Women with Lower Urinary Tract Symptoms: In Vitro Aggregation and Genome Analysis.</title>
        <authorList>
            <person name="Hilt E.E."/>
            <person name="Putonti C."/>
            <person name="Thomas-White K."/>
            <person name="Lewis A.L."/>
            <person name="Visick K.L."/>
            <person name="Gilbert N.M."/>
            <person name="Wolfe A.J."/>
        </authorList>
    </citation>
    <scope>NUCLEOTIDE SEQUENCE [LARGE SCALE GENOMIC DNA]</scope>
    <source>
        <strain evidence="23 24">UMB1016</strain>
    </source>
</reference>
<keyword evidence="12" id="KW-0808">Transferase</keyword>
<feature type="domain" description="PTS EIIB type-4" evidence="21">
    <location>
        <begin position="150"/>
        <end position="311"/>
    </location>
</feature>
<keyword evidence="8" id="KW-1003">Cell membrane</keyword>
<evidence type="ECO:0000256" key="11">
    <source>
        <dbReference type="ARBA" id="ARBA00022597"/>
    </source>
</evidence>
<dbReference type="Pfam" id="PF03830">
    <property type="entry name" value="PTSIIB_sorb"/>
    <property type="match status" value="1"/>
</dbReference>
<comment type="subunit">
    <text evidence="4">Homodimer.</text>
</comment>
<organism evidence="22 25">
    <name type="scientific">Aerococcus mictus</name>
    <dbReference type="NCBI Taxonomy" id="2976810"/>
    <lineage>
        <taxon>Bacteria</taxon>
        <taxon>Bacillati</taxon>
        <taxon>Bacillota</taxon>
        <taxon>Bacilli</taxon>
        <taxon>Lactobacillales</taxon>
        <taxon>Aerococcaceae</taxon>
        <taxon>Aerococcus</taxon>
    </lineage>
</organism>
<keyword evidence="11 22" id="KW-0762">Sugar transport</keyword>
<dbReference type="PROSITE" id="PS51101">
    <property type="entry name" value="PTS_EIIB_TYPE_4"/>
    <property type="match status" value="1"/>
</dbReference>
<evidence type="ECO:0000256" key="1">
    <source>
        <dbReference type="ARBA" id="ARBA00000514"/>
    </source>
</evidence>
<keyword evidence="14" id="KW-0418">Kinase</keyword>
<dbReference type="SUPFAM" id="SSF52728">
    <property type="entry name" value="PTS IIb component"/>
    <property type="match status" value="1"/>
</dbReference>
<keyword evidence="7" id="KW-0813">Transport</keyword>
<keyword evidence="19" id="KW-1133">Transmembrane helix</keyword>
<evidence type="ECO:0000256" key="18">
    <source>
        <dbReference type="ARBA" id="ARBA00032197"/>
    </source>
</evidence>
<dbReference type="EMBL" id="CP145132">
    <property type="protein sequence ID" value="WWC54148.1"/>
    <property type="molecule type" value="Genomic_DNA"/>
</dbReference>
<dbReference type="GO" id="GO:0005886">
    <property type="term" value="C:plasma membrane"/>
    <property type="evidence" value="ECO:0007669"/>
    <property type="project" value="UniProtKB-SubCell"/>
</dbReference>
<dbReference type="InterPro" id="IPR036662">
    <property type="entry name" value="PTS_EIIA_man-typ_sf"/>
</dbReference>
<dbReference type="GO" id="GO:0005737">
    <property type="term" value="C:cytoplasm"/>
    <property type="evidence" value="ECO:0007669"/>
    <property type="project" value="UniProtKB-SubCell"/>
</dbReference>
<keyword evidence="10" id="KW-0597">Phosphoprotein</keyword>
<evidence type="ECO:0000256" key="4">
    <source>
        <dbReference type="ARBA" id="ARBA00011738"/>
    </source>
</evidence>
<evidence type="ECO:0000256" key="19">
    <source>
        <dbReference type="SAM" id="Phobius"/>
    </source>
</evidence>
<reference evidence="22" key="2">
    <citation type="submission" date="2022-09" db="EMBL/GenBank/DDBJ databases">
        <title>Aerococcus urinae taxonomy study.</title>
        <authorList>
            <person name="Christensen J."/>
            <person name="Senneby E."/>
        </authorList>
    </citation>
    <scope>NUCLEOTIDE SEQUENCE</scope>
    <source>
        <strain evidence="22">LUND-41-B12</strain>
    </source>
</reference>
<dbReference type="Gene3D" id="3.40.50.510">
    <property type="entry name" value="Phosphotransferase system, mannose-type IIA component"/>
    <property type="match status" value="1"/>
</dbReference>
<dbReference type="GO" id="GO:0009401">
    <property type="term" value="P:phosphoenolpyruvate-dependent sugar phosphotransferase system"/>
    <property type="evidence" value="ECO:0007669"/>
    <property type="project" value="UniProtKB-KW"/>
</dbReference>
<keyword evidence="19" id="KW-0812">Transmembrane</keyword>
<evidence type="ECO:0000256" key="10">
    <source>
        <dbReference type="ARBA" id="ARBA00022553"/>
    </source>
</evidence>
<evidence type="ECO:0000259" key="20">
    <source>
        <dbReference type="PROSITE" id="PS51096"/>
    </source>
</evidence>
<comment type="catalytic activity">
    <reaction evidence="1">
        <text>D-mannose(out) + N(pros)-phospho-L-histidyl-[protein] = D-mannose 6-phosphate(in) + L-histidyl-[protein]</text>
        <dbReference type="Rhea" id="RHEA:49232"/>
        <dbReference type="Rhea" id="RHEA-COMP:9745"/>
        <dbReference type="Rhea" id="RHEA-COMP:9746"/>
        <dbReference type="ChEBI" id="CHEBI:4208"/>
        <dbReference type="ChEBI" id="CHEBI:29979"/>
        <dbReference type="ChEBI" id="CHEBI:58735"/>
        <dbReference type="ChEBI" id="CHEBI:64837"/>
        <dbReference type="EC" id="2.7.1.191"/>
    </reaction>
</comment>
<dbReference type="AlphaFoldDB" id="A0A9Q4DEM1"/>
<dbReference type="EMBL" id="JAOTMY010000002">
    <property type="protein sequence ID" value="MCY3087665.1"/>
    <property type="molecule type" value="Genomic_DNA"/>
</dbReference>
<comment type="subcellular location">
    <subcellularLocation>
        <location evidence="2">Cell membrane</location>
    </subcellularLocation>
    <subcellularLocation>
        <location evidence="3">Cytoplasm</location>
    </subcellularLocation>
</comment>
<proteinExistence type="predicted"/>
<evidence type="ECO:0000256" key="14">
    <source>
        <dbReference type="ARBA" id="ARBA00022777"/>
    </source>
</evidence>
<evidence type="ECO:0000256" key="13">
    <source>
        <dbReference type="ARBA" id="ARBA00022683"/>
    </source>
</evidence>
<keyword evidence="24" id="KW-1185">Reference proteome</keyword>
<dbReference type="InterPro" id="IPR033887">
    <property type="entry name" value="PTS_IIA_man"/>
</dbReference>
<keyword evidence="15 19" id="KW-0472">Membrane</keyword>
<evidence type="ECO:0000256" key="17">
    <source>
        <dbReference type="ARBA" id="ARBA00030229"/>
    </source>
</evidence>
<name>A0A9Q4DEM1_9LACT</name>
<dbReference type="SUPFAM" id="SSF53062">
    <property type="entry name" value="PTS system fructose IIA component-like"/>
    <property type="match status" value="1"/>
</dbReference>
<dbReference type="InterPro" id="IPR051471">
    <property type="entry name" value="Bacterial_PTS_sugar_comp"/>
</dbReference>
<evidence type="ECO:0000313" key="25">
    <source>
        <dbReference type="Proteomes" id="UP001069047"/>
    </source>
</evidence>
<dbReference type="GO" id="GO:0016301">
    <property type="term" value="F:kinase activity"/>
    <property type="evidence" value="ECO:0007669"/>
    <property type="project" value="UniProtKB-KW"/>
</dbReference>
<dbReference type="Proteomes" id="UP000250354">
    <property type="component" value="Chromosome"/>
</dbReference>
<dbReference type="Pfam" id="PF03610">
    <property type="entry name" value="EIIA-man"/>
    <property type="match status" value="1"/>
</dbReference>
<feature type="domain" description="PTS EIIA type-4" evidence="20">
    <location>
        <begin position="1"/>
        <end position="135"/>
    </location>
</feature>
<dbReference type="InterPro" id="IPR004720">
    <property type="entry name" value="PTS_IIB_sorbose-sp"/>
</dbReference>
<dbReference type="InterPro" id="IPR036667">
    <property type="entry name" value="PTS_IIB_sorbose-sp_sf"/>
</dbReference>
<dbReference type="PANTHER" id="PTHR33799">
    <property type="entry name" value="PTS PERMEASE-RELATED-RELATED"/>
    <property type="match status" value="1"/>
</dbReference>
<evidence type="ECO:0000256" key="2">
    <source>
        <dbReference type="ARBA" id="ARBA00004236"/>
    </source>
</evidence>
<dbReference type="InterPro" id="IPR004701">
    <property type="entry name" value="PTS_EIIA_man-typ"/>
</dbReference>
<feature type="transmembrane region" description="Helical" evidence="19">
    <location>
        <begin position="84"/>
        <end position="101"/>
    </location>
</feature>
<reference evidence="23" key="3">
    <citation type="submission" date="2024-02" db="EMBL/GenBank/DDBJ databases">
        <authorList>
            <person name="Choi B."/>
        </authorList>
    </citation>
    <scope>NUCLEOTIDE SEQUENCE</scope>
    <source>
        <strain evidence="23">UMB1016</strain>
    </source>
</reference>
<gene>
    <name evidence="23" type="ORF">DBT44_0007000</name>
    <name evidence="22" type="ORF">ODY61_05960</name>
</gene>
<keyword evidence="9" id="KW-0963">Cytoplasm</keyword>
<evidence type="ECO:0000256" key="12">
    <source>
        <dbReference type="ARBA" id="ARBA00022679"/>
    </source>
</evidence>
<dbReference type="EC" id="2.7.1.191" evidence="5"/>
<keyword evidence="13" id="KW-0598">Phosphotransferase system</keyword>
<evidence type="ECO:0000256" key="8">
    <source>
        <dbReference type="ARBA" id="ARBA00022475"/>
    </source>
</evidence>
<accession>A0A9Q4DEM1</accession>
<evidence type="ECO:0000256" key="7">
    <source>
        <dbReference type="ARBA" id="ARBA00022448"/>
    </source>
</evidence>